<dbReference type="InterPro" id="IPR037171">
    <property type="entry name" value="NagB/RpiA_transferase-like"/>
</dbReference>
<keyword evidence="4" id="KW-0677">Repeat</keyword>
<keyword evidence="5" id="KW-0249">Electron transport</keyword>
<dbReference type="InterPro" id="IPR003741">
    <property type="entry name" value="LUD_dom"/>
</dbReference>
<protein>
    <submittedName>
        <fullName evidence="9">Lactate utilization protein</fullName>
    </submittedName>
</protein>
<keyword evidence="2" id="KW-0004">4Fe-4S</keyword>
<evidence type="ECO:0000313" key="9">
    <source>
        <dbReference type="EMBL" id="MBD2751510.1"/>
    </source>
</evidence>
<dbReference type="InterPro" id="IPR024185">
    <property type="entry name" value="FTHF_cligase-like_sf"/>
</dbReference>
<keyword evidence="10" id="KW-1185">Reference proteome</keyword>
<dbReference type="Proteomes" id="UP000653797">
    <property type="component" value="Unassembled WGS sequence"/>
</dbReference>
<evidence type="ECO:0000256" key="4">
    <source>
        <dbReference type="ARBA" id="ARBA00022737"/>
    </source>
</evidence>
<dbReference type="SUPFAM" id="SSF100950">
    <property type="entry name" value="NagB/RpiA/CoA transferase-like"/>
    <property type="match status" value="1"/>
</dbReference>
<organism evidence="9 10">
    <name type="scientific">Spirosoma validum</name>
    <dbReference type="NCBI Taxonomy" id="2771355"/>
    <lineage>
        <taxon>Bacteria</taxon>
        <taxon>Pseudomonadati</taxon>
        <taxon>Bacteroidota</taxon>
        <taxon>Cytophagia</taxon>
        <taxon>Cytophagales</taxon>
        <taxon>Cytophagaceae</taxon>
        <taxon>Spirosoma</taxon>
    </lineage>
</organism>
<evidence type="ECO:0000259" key="8">
    <source>
        <dbReference type="PROSITE" id="PS51379"/>
    </source>
</evidence>
<evidence type="ECO:0000256" key="1">
    <source>
        <dbReference type="ARBA" id="ARBA00022448"/>
    </source>
</evidence>
<evidence type="ECO:0000256" key="3">
    <source>
        <dbReference type="ARBA" id="ARBA00022723"/>
    </source>
</evidence>
<dbReference type="InterPro" id="IPR024569">
    <property type="entry name" value="LutB_C"/>
</dbReference>
<dbReference type="RefSeq" id="WP_191037153.1">
    <property type="nucleotide sequence ID" value="NZ_JACXAA010000001.1"/>
</dbReference>
<dbReference type="InterPro" id="IPR017896">
    <property type="entry name" value="4Fe4S_Fe-S-bd"/>
</dbReference>
<dbReference type="Gene3D" id="1.10.1060.10">
    <property type="entry name" value="Alpha-helical ferredoxin"/>
    <property type="match status" value="1"/>
</dbReference>
<comment type="caution">
    <text evidence="9">The sequence shown here is derived from an EMBL/GenBank/DDBJ whole genome shotgun (WGS) entry which is preliminary data.</text>
</comment>
<dbReference type="PANTHER" id="PTHR47153">
    <property type="entry name" value="LACTATE UTILIZATION PROTEIN B"/>
    <property type="match status" value="1"/>
</dbReference>
<dbReference type="GO" id="GO:0046872">
    <property type="term" value="F:metal ion binding"/>
    <property type="evidence" value="ECO:0007669"/>
    <property type="project" value="UniProtKB-KW"/>
</dbReference>
<keyword evidence="7" id="KW-0411">Iron-sulfur</keyword>
<sequence>MTHSQAADRFTADFDRTTWHDQALWFVRQKRDRMAYSLPEWEELRELASQIKNHALSKLDTYLEEFERNAQANGAHVHWAANAQEHNEIVLSILRKNGSSRLVKSKSMLTEECHLNPYLIKNGVEVVDTDLGERIIQLIDEPPSHIVMPAIHLKKEDVGDIFHKYLDTPAGASDPQFLAETARQHLRKHFVAADAALSGVNFAIAETGGFVVCTNEGNADLGVTLAPVHIASMGIEKIIPKLEHLGVFTRLLTRSATGQLMTAYTSHFHKPRPGQELHIVIVDNGRVEQLGRPDFRASLKCIRCGACMNTCPVYRRSGGHSYDYTVPGPIGSILSPNVDLKKHSTLPFASTLCGSCSDVCPVKIDIHVQLYKWRQIIGEQKAMPTAKRLGMKGLAKVLARPKLYARLGKAARRVLASTPYSLSHNGTLNPWAIARELPEPPKESFREWYAKNAK</sequence>
<dbReference type="SUPFAM" id="SSF54862">
    <property type="entry name" value="4Fe-4S ferredoxins"/>
    <property type="match status" value="1"/>
</dbReference>
<gene>
    <name evidence="9" type="ORF">IC230_01295</name>
</gene>
<dbReference type="GO" id="GO:0051539">
    <property type="term" value="F:4 iron, 4 sulfur cluster binding"/>
    <property type="evidence" value="ECO:0007669"/>
    <property type="project" value="UniProtKB-KW"/>
</dbReference>
<dbReference type="Pfam" id="PF11870">
    <property type="entry name" value="LutB_C"/>
    <property type="match status" value="1"/>
</dbReference>
<dbReference type="Pfam" id="PF02589">
    <property type="entry name" value="LUD_dom"/>
    <property type="match status" value="1"/>
</dbReference>
<evidence type="ECO:0000256" key="5">
    <source>
        <dbReference type="ARBA" id="ARBA00022982"/>
    </source>
</evidence>
<dbReference type="PANTHER" id="PTHR47153:SF2">
    <property type="entry name" value="LACTATE UTILIZATION PROTEIN B"/>
    <property type="match status" value="1"/>
</dbReference>
<keyword evidence="1" id="KW-0813">Transport</keyword>
<keyword evidence="6" id="KW-0408">Iron</keyword>
<dbReference type="PROSITE" id="PS00198">
    <property type="entry name" value="4FE4S_FER_1"/>
    <property type="match status" value="1"/>
</dbReference>
<evidence type="ECO:0000256" key="6">
    <source>
        <dbReference type="ARBA" id="ARBA00023004"/>
    </source>
</evidence>
<dbReference type="Pfam" id="PF13183">
    <property type="entry name" value="Fer4_8"/>
    <property type="match status" value="1"/>
</dbReference>
<evidence type="ECO:0000256" key="2">
    <source>
        <dbReference type="ARBA" id="ARBA00022485"/>
    </source>
</evidence>
<dbReference type="PROSITE" id="PS51379">
    <property type="entry name" value="4FE4S_FER_2"/>
    <property type="match status" value="1"/>
</dbReference>
<dbReference type="InterPro" id="IPR009051">
    <property type="entry name" value="Helical_ferredxn"/>
</dbReference>
<dbReference type="InterPro" id="IPR017900">
    <property type="entry name" value="4Fe4S_Fe_S_CS"/>
</dbReference>
<dbReference type="AlphaFoldDB" id="A0A927GBI3"/>
<proteinExistence type="predicted"/>
<reference evidence="9" key="1">
    <citation type="submission" date="2020-09" db="EMBL/GenBank/DDBJ databases">
        <authorList>
            <person name="Kim M.K."/>
        </authorList>
    </citation>
    <scope>NUCLEOTIDE SEQUENCE</scope>
    <source>
        <strain evidence="9">BT704</strain>
    </source>
</reference>
<feature type="domain" description="4Fe-4S ferredoxin-type" evidence="8">
    <location>
        <begin position="291"/>
        <end position="321"/>
    </location>
</feature>
<dbReference type="GO" id="GO:0006089">
    <property type="term" value="P:lactate metabolic process"/>
    <property type="evidence" value="ECO:0007669"/>
    <property type="project" value="InterPro"/>
</dbReference>
<evidence type="ECO:0000313" key="10">
    <source>
        <dbReference type="Proteomes" id="UP000653797"/>
    </source>
</evidence>
<evidence type="ECO:0000256" key="7">
    <source>
        <dbReference type="ARBA" id="ARBA00023014"/>
    </source>
</evidence>
<name>A0A927GBI3_9BACT</name>
<dbReference type="Gene3D" id="3.40.50.10420">
    <property type="entry name" value="NagB/RpiA/CoA transferase-like"/>
    <property type="match status" value="1"/>
</dbReference>
<dbReference type="InterPro" id="IPR004452">
    <property type="entry name" value="LutB/LldF"/>
</dbReference>
<keyword evidence="3" id="KW-0479">Metal-binding</keyword>
<dbReference type="EMBL" id="JACXAA010000001">
    <property type="protein sequence ID" value="MBD2751510.1"/>
    <property type="molecule type" value="Genomic_DNA"/>
</dbReference>
<accession>A0A927GBI3</accession>